<proteinExistence type="predicted"/>
<keyword evidence="4" id="KW-1185">Reference proteome</keyword>
<dbReference type="Pfam" id="PF09622">
    <property type="entry name" value="DUF2391"/>
    <property type="match status" value="1"/>
</dbReference>
<evidence type="ECO:0000313" key="4">
    <source>
        <dbReference type="Proteomes" id="UP001203207"/>
    </source>
</evidence>
<dbReference type="RefSeq" id="WP_250583346.1">
    <property type="nucleotide sequence ID" value="NZ_JAKRVX010000002.1"/>
</dbReference>
<feature type="transmembrane region" description="Helical" evidence="2">
    <location>
        <begin position="177"/>
        <end position="198"/>
    </location>
</feature>
<reference evidence="3" key="2">
    <citation type="submission" date="2022-02" db="EMBL/GenBank/DDBJ databases">
        <authorList>
            <person name="Elcheninov A.G."/>
            <person name="Sorokin D.Y."/>
            <person name="Kublanov I.V."/>
        </authorList>
    </citation>
    <scope>NUCLEOTIDE SEQUENCE</scope>
    <source>
        <strain evidence="3">AArc-St2</strain>
    </source>
</reference>
<comment type="caution">
    <text evidence="3">The sequence shown here is derived from an EMBL/GenBank/DDBJ whole genome shotgun (WGS) entry which is preliminary data.</text>
</comment>
<dbReference type="AlphaFoldDB" id="A0AAE3FW14"/>
<keyword evidence="2" id="KW-0472">Membrane</keyword>
<evidence type="ECO:0000256" key="1">
    <source>
        <dbReference type="SAM" id="MobiDB-lite"/>
    </source>
</evidence>
<feature type="region of interest" description="Disordered" evidence="1">
    <location>
        <begin position="1"/>
        <end position="21"/>
    </location>
</feature>
<sequence>MSEDGEQQKNFQAPDNPDVSDLLTKLDTLKETVDSPTEKRKVEQTIALVERMPGSKAFTKRISKYTTRDVAQSFVGSVVFALPLLVEDGVFEIAAWFVNFTLFSVPIFLFLNILFILMMAAGLLYYADFRDVQITKPIFGFIPRRYLGVLLVSFCTATAMLLMWGRLAADDPSQAEQFARITVIWAAAALGAALGDIIPGESGGTDINDIL</sequence>
<keyword evidence="2" id="KW-0812">Transmembrane</keyword>
<accession>A0AAE3FW14</accession>
<evidence type="ECO:0000256" key="2">
    <source>
        <dbReference type="SAM" id="Phobius"/>
    </source>
</evidence>
<protein>
    <submittedName>
        <fullName evidence="3">DUF2391 family protein</fullName>
    </submittedName>
</protein>
<gene>
    <name evidence="3" type="ORF">AArcSt2_05365</name>
</gene>
<dbReference type="EMBL" id="JAKRVX010000002">
    <property type="protein sequence ID" value="MCL9816369.1"/>
    <property type="molecule type" value="Genomic_DNA"/>
</dbReference>
<feature type="transmembrane region" description="Helical" evidence="2">
    <location>
        <begin position="106"/>
        <end position="126"/>
    </location>
</feature>
<feature type="transmembrane region" description="Helical" evidence="2">
    <location>
        <begin position="146"/>
        <end position="165"/>
    </location>
</feature>
<organism evidence="3 4">
    <name type="scientific">Natronocalculus amylovorans</name>
    <dbReference type="NCBI Taxonomy" id="2917812"/>
    <lineage>
        <taxon>Archaea</taxon>
        <taxon>Methanobacteriati</taxon>
        <taxon>Methanobacteriota</taxon>
        <taxon>Stenosarchaea group</taxon>
        <taxon>Halobacteria</taxon>
        <taxon>Halobacteriales</taxon>
        <taxon>Haloferacaceae</taxon>
        <taxon>Natronocalculus</taxon>
    </lineage>
</organism>
<dbReference type="Proteomes" id="UP001203207">
    <property type="component" value="Unassembled WGS sequence"/>
</dbReference>
<reference evidence="3" key="1">
    <citation type="journal article" date="2022" name="Syst. Appl. Microbiol.">
        <title>Natronocalculus amylovorans gen. nov., sp. nov., and Natranaeroarchaeum aerophilus sp. nov., dominant culturable amylolytic natronoarchaea from hypersaline soda lakes in southwestern Siberia.</title>
        <authorList>
            <person name="Sorokin D.Y."/>
            <person name="Elcheninov A.G."/>
            <person name="Khizhniak T.V."/>
            <person name="Koenen M."/>
            <person name="Bale N.J."/>
            <person name="Damste J.S.S."/>
            <person name="Kublanov I.V."/>
        </authorList>
    </citation>
    <scope>NUCLEOTIDE SEQUENCE</scope>
    <source>
        <strain evidence="3">AArc-St2</strain>
    </source>
</reference>
<evidence type="ECO:0000313" key="3">
    <source>
        <dbReference type="EMBL" id="MCL9816369.1"/>
    </source>
</evidence>
<name>A0AAE3FW14_9EURY</name>
<feature type="transmembrane region" description="Helical" evidence="2">
    <location>
        <begin position="70"/>
        <end position="86"/>
    </location>
</feature>
<dbReference type="InterPro" id="IPR024464">
    <property type="entry name" value="DUF2391"/>
</dbReference>
<keyword evidence="2" id="KW-1133">Transmembrane helix</keyword>